<name>A0A511CAQ4_9FLAO</name>
<dbReference type="GO" id="GO:0008233">
    <property type="term" value="F:peptidase activity"/>
    <property type="evidence" value="ECO:0007669"/>
    <property type="project" value="UniProtKB-KW"/>
</dbReference>
<keyword evidence="3" id="KW-0645">Protease</keyword>
<dbReference type="InterPro" id="IPR026392">
    <property type="entry name" value="Exo/Archaeosortase_dom"/>
</dbReference>
<accession>A0A511CAQ4</accession>
<keyword evidence="6 8" id="KW-1133">Transmembrane helix</keyword>
<evidence type="ECO:0000313" key="10">
    <source>
        <dbReference type="EMBL" id="SDI95488.1"/>
    </source>
</evidence>
<feature type="transmembrane region" description="Helical" evidence="8">
    <location>
        <begin position="91"/>
        <end position="115"/>
    </location>
</feature>
<evidence type="ECO:0000256" key="8">
    <source>
        <dbReference type="SAM" id="Phobius"/>
    </source>
</evidence>
<evidence type="ECO:0000256" key="6">
    <source>
        <dbReference type="ARBA" id="ARBA00022989"/>
    </source>
</evidence>
<dbReference type="EMBL" id="BJVF01000001">
    <property type="protein sequence ID" value="GEL09741.1"/>
    <property type="molecule type" value="Genomic_DNA"/>
</dbReference>
<dbReference type="InterPro" id="IPR026323">
    <property type="entry name" value="Exosortase-related_prot_XrtF"/>
</dbReference>
<evidence type="ECO:0000256" key="5">
    <source>
        <dbReference type="ARBA" id="ARBA00022801"/>
    </source>
</evidence>
<keyword evidence="2" id="KW-1003">Cell membrane</keyword>
<comment type="subcellular location">
    <subcellularLocation>
        <location evidence="1">Cell membrane</location>
        <topology evidence="1">Multi-pass membrane protein</topology>
    </subcellularLocation>
</comment>
<keyword evidence="11" id="KW-1185">Reference proteome</keyword>
<dbReference type="AlphaFoldDB" id="A0A511CAQ4"/>
<evidence type="ECO:0000313" key="9">
    <source>
        <dbReference type="EMBL" id="GEL09741.1"/>
    </source>
</evidence>
<sequence>MYKFEKNQVLKKYLILYRPFLVFLAKFFLTYLILSLVYQGFLSRFDENSVDSITQFVAKNTKQLLTTFQVDFKIQEMPNESFVMFLYNQRAVARMIEGCNAISVIILFVSFVVAFSGKLKPTLLFVSGGSIFIYTLNVVRIALLCSALYWFPEQKDLLHDIVFPLFIYGVIFTLWVIWVNKFSLYAK</sequence>
<keyword evidence="4 8" id="KW-0812">Transmembrane</keyword>
<evidence type="ECO:0000256" key="4">
    <source>
        <dbReference type="ARBA" id="ARBA00022692"/>
    </source>
</evidence>
<evidence type="ECO:0000256" key="7">
    <source>
        <dbReference type="ARBA" id="ARBA00023136"/>
    </source>
</evidence>
<dbReference type="GO" id="GO:0006508">
    <property type="term" value="P:proteolysis"/>
    <property type="evidence" value="ECO:0007669"/>
    <property type="project" value="UniProtKB-KW"/>
</dbReference>
<keyword evidence="5" id="KW-0378">Hydrolase</keyword>
<feature type="transmembrane region" description="Helical" evidence="8">
    <location>
        <begin position="161"/>
        <end position="179"/>
    </location>
</feature>
<evidence type="ECO:0000256" key="3">
    <source>
        <dbReference type="ARBA" id="ARBA00022670"/>
    </source>
</evidence>
<evidence type="ECO:0000313" key="12">
    <source>
        <dbReference type="Proteomes" id="UP000321579"/>
    </source>
</evidence>
<evidence type="ECO:0000313" key="11">
    <source>
        <dbReference type="Proteomes" id="UP000182367"/>
    </source>
</evidence>
<protein>
    <submittedName>
        <fullName evidence="9">Exosortase family protein XrtF</fullName>
    </submittedName>
</protein>
<dbReference type="Proteomes" id="UP000182367">
    <property type="component" value="Unassembled WGS sequence"/>
</dbReference>
<organism evidence="9 12">
    <name type="scientific">Flavobacterium glycines</name>
    <dbReference type="NCBI Taxonomy" id="551990"/>
    <lineage>
        <taxon>Bacteria</taxon>
        <taxon>Pseudomonadati</taxon>
        <taxon>Bacteroidota</taxon>
        <taxon>Flavobacteriia</taxon>
        <taxon>Flavobacteriales</taxon>
        <taxon>Flavobacteriaceae</taxon>
        <taxon>Flavobacterium</taxon>
    </lineage>
</organism>
<dbReference type="Proteomes" id="UP000321579">
    <property type="component" value="Unassembled WGS sequence"/>
</dbReference>
<evidence type="ECO:0000256" key="1">
    <source>
        <dbReference type="ARBA" id="ARBA00004651"/>
    </source>
</evidence>
<keyword evidence="7 8" id="KW-0472">Membrane</keyword>
<feature type="transmembrane region" description="Helical" evidence="8">
    <location>
        <begin position="20"/>
        <end position="41"/>
    </location>
</feature>
<dbReference type="GO" id="GO:0005886">
    <property type="term" value="C:plasma membrane"/>
    <property type="evidence" value="ECO:0007669"/>
    <property type="project" value="UniProtKB-SubCell"/>
</dbReference>
<feature type="transmembrane region" description="Helical" evidence="8">
    <location>
        <begin position="122"/>
        <end position="149"/>
    </location>
</feature>
<gene>
    <name evidence="9" type="ORF">FGL01_04800</name>
    <name evidence="10" type="ORF">SAMN05192550_1248</name>
</gene>
<proteinExistence type="predicted"/>
<dbReference type="EMBL" id="FNEO01000001">
    <property type="protein sequence ID" value="SDI95488.1"/>
    <property type="molecule type" value="Genomic_DNA"/>
</dbReference>
<dbReference type="NCBIfam" id="TIGR04178">
    <property type="entry name" value="exo_archaeo"/>
    <property type="match status" value="1"/>
</dbReference>
<reference evidence="9 12" key="2">
    <citation type="submission" date="2019-07" db="EMBL/GenBank/DDBJ databases">
        <title>Whole genome shotgun sequence of Flavobacterium glycines NBRC 105008.</title>
        <authorList>
            <person name="Hosoyama A."/>
            <person name="Uohara A."/>
            <person name="Ohji S."/>
            <person name="Ichikawa N."/>
        </authorList>
    </citation>
    <scope>NUCLEOTIDE SEQUENCE [LARGE SCALE GENOMIC DNA]</scope>
    <source>
        <strain evidence="9 12">NBRC 105008</strain>
    </source>
</reference>
<dbReference type="NCBIfam" id="TIGR04128">
    <property type="entry name" value="exoso_Fjoh_1448"/>
    <property type="match status" value="1"/>
</dbReference>
<comment type="caution">
    <text evidence="9">The sequence shown here is derived from an EMBL/GenBank/DDBJ whole genome shotgun (WGS) entry which is preliminary data.</text>
</comment>
<reference evidence="10 11" key="1">
    <citation type="submission" date="2016-10" db="EMBL/GenBank/DDBJ databases">
        <authorList>
            <person name="Varghese N."/>
            <person name="Submissions S."/>
        </authorList>
    </citation>
    <scope>NUCLEOTIDE SEQUENCE [LARGE SCALE GENOMIC DNA]</scope>
    <source>
        <strain evidence="10 11">Gm-149</strain>
    </source>
</reference>
<evidence type="ECO:0000256" key="2">
    <source>
        <dbReference type="ARBA" id="ARBA00022475"/>
    </source>
</evidence>